<dbReference type="Gene3D" id="1.10.10.10">
    <property type="entry name" value="Winged helix-like DNA-binding domain superfamily/Winged helix DNA-binding domain"/>
    <property type="match status" value="2"/>
</dbReference>
<reference evidence="7" key="1">
    <citation type="submission" date="2015-01" db="EMBL/GenBank/DDBJ databases">
        <title>Draft genome sequence of Pasteurella multocida isolated from alpaca pneumonia.</title>
        <authorList>
            <person name="Maturrano L."/>
            <person name="Hurtado R."/>
            <person name="Allasi N."/>
            <person name="Juscamayta E."/>
            <person name="Fernandez D."/>
            <person name="Maximiliano J."/>
            <person name="Rimac R."/>
            <person name="Rosadio R."/>
        </authorList>
    </citation>
    <scope>NUCLEOTIDE SEQUENCE</scope>
    <source>
        <strain evidence="7">UNMSM</strain>
    </source>
</reference>
<dbReference type="Pfam" id="PF09107">
    <property type="entry name" value="WHD_3rd_SelB"/>
    <property type="match status" value="1"/>
</dbReference>
<dbReference type="Pfam" id="PF25461">
    <property type="entry name" value="Beta-barrel_SelB"/>
    <property type="match status" value="1"/>
</dbReference>
<dbReference type="InterPro" id="IPR004535">
    <property type="entry name" value="Transl_elong_SelB"/>
</dbReference>
<evidence type="ECO:0000256" key="5">
    <source>
        <dbReference type="ARBA" id="ARBA00023134"/>
    </source>
</evidence>
<dbReference type="InterPro" id="IPR027417">
    <property type="entry name" value="P-loop_NTPase"/>
</dbReference>
<dbReference type="InterPro" id="IPR050055">
    <property type="entry name" value="EF-Tu_GTPase"/>
</dbReference>
<evidence type="ECO:0000256" key="1">
    <source>
        <dbReference type="ARBA" id="ARBA00004496"/>
    </source>
</evidence>
<dbReference type="SUPFAM" id="SSF52540">
    <property type="entry name" value="P-loop containing nucleoside triphosphate hydrolases"/>
    <property type="match status" value="1"/>
</dbReference>
<keyword evidence="2" id="KW-0963">Cytoplasm</keyword>
<dbReference type="PANTHER" id="PTHR43721:SF22">
    <property type="entry name" value="ELONGATION FACTOR TU, MITOCHONDRIAL"/>
    <property type="match status" value="1"/>
</dbReference>
<dbReference type="GO" id="GO:0001514">
    <property type="term" value="P:selenocysteine incorporation"/>
    <property type="evidence" value="ECO:0007669"/>
    <property type="project" value="InterPro"/>
</dbReference>
<evidence type="ECO:0000256" key="3">
    <source>
        <dbReference type="ARBA" id="ARBA00022741"/>
    </source>
</evidence>
<dbReference type="CDD" id="cd04171">
    <property type="entry name" value="SelB"/>
    <property type="match status" value="1"/>
</dbReference>
<dbReference type="Gene3D" id="2.40.30.10">
    <property type="entry name" value="Translation factors"/>
    <property type="match status" value="1"/>
</dbReference>
<feature type="domain" description="Tr-type G" evidence="6">
    <location>
        <begin position="1"/>
        <end position="173"/>
    </location>
</feature>
<dbReference type="GO" id="GO:0003924">
    <property type="term" value="F:GTPase activity"/>
    <property type="evidence" value="ECO:0007669"/>
    <property type="project" value="InterPro"/>
</dbReference>
<dbReference type="InterPro" id="IPR000795">
    <property type="entry name" value="T_Tr_GTP-bd_dom"/>
</dbReference>
<dbReference type="PANTHER" id="PTHR43721">
    <property type="entry name" value="ELONGATION FACTOR TU-RELATED"/>
    <property type="match status" value="1"/>
</dbReference>
<evidence type="ECO:0000259" key="6">
    <source>
        <dbReference type="PROSITE" id="PS51722"/>
    </source>
</evidence>
<dbReference type="InterPro" id="IPR009001">
    <property type="entry name" value="Transl_elong_EF1A/Init_IF2_C"/>
</dbReference>
<dbReference type="GO" id="GO:0003746">
    <property type="term" value="F:translation elongation factor activity"/>
    <property type="evidence" value="ECO:0007669"/>
    <property type="project" value="InterPro"/>
</dbReference>
<accession>A0A126QGM4</accession>
<dbReference type="GO" id="GO:0005525">
    <property type="term" value="F:GTP binding"/>
    <property type="evidence" value="ECO:0007669"/>
    <property type="project" value="UniProtKB-KW"/>
</dbReference>
<sequence>MIIVTSGHVDHGKTALLQALTGTHTAHLPEEKKRGMTIDLGYAYLPLEKNGKIDRTLGFIDVPGHEKFLVNMLAGLGGIHYAMLIVAADEGVQAQTLEHLAILRLLQLEHILIVITKADRATSPQIEQLSQQLKENHPILANSPVFITSAKTEQGIDELRNYLAKLPNLADSKKPFRYAIDRVFSVKGVGTVVTGTAFSGRVQIDDELLLSNGQTVRIKNIHSQNQQTNVGNAGERLALNLNVDLDRITIERGDWLLSQQPLPPTSRITVLLNAETTLQESQPIHLYHASARTTGKLNLLQHKTLLPAQQGLAEIILEKPLFLAYADKLILRSGDAKHLVAGAKVIEINSPKRHKRTEQRLNFVYALQQAKTTTERTALYLQNKAVDAQTLMWTEQLNAEQLAEIVATNQQVRFQDWIFNADYQQQQTEKLLTALAQYHQNHNDQLGISKARLYRIATLNQPEKLMYHFLEACLAKGQLQQTRGWLHLPEHKIQFSEDEQALWQAVLAQFEQQHGHPLWVRDLANVLGQDESAMRNFLYKAGKLGYLTPIVKDRFFLTETLYAYSRLVKQFIAEHGAISVNQLRDELQFGRKLVVQMIEYFDRCGFLRRKGNIHVLRDSDVFDL</sequence>
<evidence type="ECO:0000256" key="2">
    <source>
        <dbReference type="ARBA" id="ARBA00022490"/>
    </source>
</evidence>
<gene>
    <name evidence="7" type="primary">selB</name>
</gene>
<dbReference type="Pfam" id="PF21214">
    <property type="entry name" value="WHD_2nd_SelB_bact"/>
    <property type="match status" value="1"/>
</dbReference>
<dbReference type="InterPro" id="IPR036390">
    <property type="entry name" value="WH_DNA-bd_sf"/>
</dbReference>
<dbReference type="SUPFAM" id="SSF50447">
    <property type="entry name" value="Translation proteins"/>
    <property type="match status" value="1"/>
</dbReference>
<organism evidence="7">
    <name type="scientific">Pasteurella multocida</name>
    <dbReference type="NCBI Taxonomy" id="747"/>
    <lineage>
        <taxon>Bacteria</taxon>
        <taxon>Pseudomonadati</taxon>
        <taxon>Pseudomonadota</taxon>
        <taxon>Gammaproteobacteria</taxon>
        <taxon>Pasteurellales</taxon>
        <taxon>Pasteurellaceae</taxon>
        <taxon>Pasteurella</taxon>
    </lineage>
</organism>
<name>A0A126QGM4_PASMD</name>
<dbReference type="Pfam" id="PF00009">
    <property type="entry name" value="GTP_EFTU"/>
    <property type="match status" value="1"/>
</dbReference>
<proteinExistence type="predicted"/>
<dbReference type="NCBIfam" id="TIGR00231">
    <property type="entry name" value="small_GTP"/>
    <property type="match status" value="1"/>
</dbReference>
<dbReference type="InterPro" id="IPR015190">
    <property type="entry name" value="Elong_fac_SelB-wing-hlx_typ-2"/>
</dbReference>
<dbReference type="Pfam" id="PF09106">
    <property type="entry name" value="WHD_2nd_SelB"/>
    <property type="match status" value="1"/>
</dbReference>
<dbReference type="SUPFAM" id="SSF50465">
    <property type="entry name" value="EF-Tu/eEF-1alpha/eIF2-gamma C-terminal domain"/>
    <property type="match status" value="1"/>
</dbReference>
<dbReference type="InterPro" id="IPR036388">
    <property type="entry name" value="WH-like_DNA-bd_sf"/>
</dbReference>
<dbReference type="InterPro" id="IPR015191">
    <property type="entry name" value="SelB_WHD4"/>
</dbReference>
<dbReference type="GO" id="GO:0005737">
    <property type="term" value="C:cytoplasm"/>
    <property type="evidence" value="ECO:0007669"/>
    <property type="project" value="UniProtKB-SubCell"/>
</dbReference>
<dbReference type="PROSITE" id="PS51722">
    <property type="entry name" value="G_TR_2"/>
    <property type="match status" value="1"/>
</dbReference>
<dbReference type="InterPro" id="IPR009000">
    <property type="entry name" value="Transl_B-barrel_sf"/>
</dbReference>
<comment type="subcellular location">
    <subcellularLocation>
        <location evidence="1">Cytoplasm</location>
    </subcellularLocation>
</comment>
<protein>
    <submittedName>
        <fullName evidence="7">SelB protein</fullName>
    </submittedName>
</protein>
<dbReference type="InterPro" id="IPR057335">
    <property type="entry name" value="Beta-barrel_SelB"/>
</dbReference>
<keyword evidence="4" id="KW-0648">Protein biosynthesis</keyword>
<dbReference type="Gene3D" id="3.40.50.300">
    <property type="entry name" value="P-loop containing nucleotide triphosphate hydrolases"/>
    <property type="match status" value="1"/>
</dbReference>
<dbReference type="EMBL" id="KP659856">
    <property type="protein sequence ID" value="AMK07695.1"/>
    <property type="molecule type" value="Genomic_DNA"/>
</dbReference>
<dbReference type="InterPro" id="IPR048931">
    <property type="entry name" value="WHD_2nd_SelB_bact"/>
</dbReference>
<dbReference type="RefSeq" id="WP_071523114.1">
    <property type="nucleotide sequence ID" value="NZ_JACDXE010000005.1"/>
</dbReference>
<dbReference type="AlphaFoldDB" id="A0A126QGM4"/>
<dbReference type="NCBIfam" id="TIGR00475">
    <property type="entry name" value="selB"/>
    <property type="match status" value="1"/>
</dbReference>
<evidence type="ECO:0000256" key="4">
    <source>
        <dbReference type="ARBA" id="ARBA00022917"/>
    </source>
</evidence>
<dbReference type="GO" id="GO:0003723">
    <property type="term" value="F:RNA binding"/>
    <property type="evidence" value="ECO:0007669"/>
    <property type="project" value="InterPro"/>
</dbReference>
<dbReference type="CDD" id="cd15491">
    <property type="entry name" value="selB_III"/>
    <property type="match status" value="1"/>
</dbReference>
<dbReference type="InterPro" id="IPR005225">
    <property type="entry name" value="Small_GTP-bd"/>
</dbReference>
<dbReference type="SUPFAM" id="SSF46785">
    <property type="entry name" value="Winged helix' DNA-binding domain"/>
    <property type="match status" value="3"/>
</dbReference>
<keyword evidence="3" id="KW-0547">Nucleotide-binding</keyword>
<keyword evidence="5" id="KW-0342">GTP-binding</keyword>
<evidence type="ECO:0000313" key="7">
    <source>
        <dbReference type="EMBL" id="AMK07695.1"/>
    </source>
</evidence>